<name>A0ACC1A198_9ROSI</name>
<evidence type="ECO:0000313" key="1">
    <source>
        <dbReference type="EMBL" id="KAJ0081054.1"/>
    </source>
</evidence>
<accession>A0ACC1A198</accession>
<dbReference type="Proteomes" id="UP001164250">
    <property type="component" value="Chromosome 12"/>
</dbReference>
<evidence type="ECO:0000313" key="2">
    <source>
        <dbReference type="Proteomes" id="UP001164250"/>
    </source>
</evidence>
<gene>
    <name evidence="1" type="ORF">Patl1_10499</name>
</gene>
<comment type="caution">
    <text evidence="1">The sequence shown here is derived from an EMBL/GenBank/DDBJ whole genome shotgun (WGS) entry which is preliminary data.</text>
</comment>
<dbReference type="EMBL" id="CM047908">
    <property type="protein sequence ID" value="KAJ0081054.1"/>
    <property type="molecule type" value="Genomic_DNA"/>
</dbReference>
<sequence>MNSLDKLHVVGMIYSAVATFQNTLNSEHQVVGRMHDSSPQSKLIAARKPCTSLPYSNHHRGFNSFFHLFLSSPAPLFHFYKCFPFHVYMPRKFNLSNNMKSQVEERFTEFFEKWVCQLDEHLQHLIKVSKETTSNEADQQALVSKVTTHLKEYYTVKWALAHEDVLVFYCPGWISTFENAYSWVTGWKPSMIFKLVESMRKARIPGASLSELTEQQLKKIEELRVKIRLEEEKVERDMERQQVSMGDRRMVELSRLASRDRNGDTTVQVDGLVEVALKGLKCGLEKVMKGADCVRLKTLKGVLDILNSKQCVDFLAGTCMLHIQLRLWGMKRDGKCGLEL</sequence>
<keyword evidence="2" id="KW-1185">Reference proteome</keyword>
<proteinExistence type="predicted"/>
<reference evidence="2" key="1">
    <citation type="journal article" date="2023" name="G3 (Bethesda)">
        <title>Genome assembly and association tests identify interacting loci associated with vigor, precocity, and sex in interspecific pistachio rootstocks.</title>
        <authorList>
            <person name="Palmer W."/>
            <person name="Jacygrad E."/>
            <person name="Sagayaradj S."/>
            <person name="Cavanaugh K."/>
            <person name="Han R."/>
            <person name="Bertier L."/>
            <person name="Beede B."/>
            <person name="Kafkas S."/>
            <person name="Golino D."/>
            <person name="Preece J."/>
            <person name="Michelmore R."/>
        </authorList>
    </citation>
    <scope>NUCLEOTIDE SEQUENCE [LARGE SCALE GENOMIC DNA]</scope>
</reference>
<protein>
    <submittedName>
        <fullName evidence="1">Uncharacterized protein</fullName>
    </submittedName>
</protein>
<organism evidence="1 2">
    <name type="scientific">Pistacia atlantica</name>
    <dbReference type="NCBI Taxonomy" id="434234"/>
    <lineage>
        <taxon>Eukaryota</taxon>
        <taxon>Viridiplantae</taxon>
        <taxon>Streptophyta</taxon>
        <taxon>Embryophyta</taxon>
        <taxon>Tracheophyta</taxon>
        <taxon>Spermatophyta</taxon>
        <taxon>Magnoliopsida</taxon>
        <taxon>eudicotyledons</taxon>
        <taxon>Gunneridae</taxon>
        <taxon>Pentapetalae</taxon>
        <taxon>rosids</taxon>
        <taxon>malvids</taxon>
        <taxon>Sapindales</taxon>
        <taxon>Anacardiaceae</taxon>
        <taxon>Pistacia</taxon>
    </lineage>
</organism>